<feature type="domain" description="Groucho/TLE N-terminal Q-rich" evidence="1">
    <location>
        <begin position="10"/>
        <end position="34"/>
    </location>
</feature>
<dbReference type="EMBL" id="MUJZ01003756">
    <property type="protein sequence ID" value="OTF83428.1"/>
    <property type="molecule type" value="Genomic_DNA"/>
</dbReference>
<dbReference type="InterPro" id="IPR005617">
    <property type="entry name" value="Groucho/TLE_N"/>
</dbReference>
<gene>
    <name evidence="2" type="ORF">BLA29_013767</name>
</gene>
<evidence type="ECO:0000313" key="3">
    <source>
        <dbReference type="Proteomes" id="UP000194236"/>
    </source>
</evidence>
<dbReference type="OrthoDB" id="2624652at2759"/>
<name>A0A1Y3BTW9_EURMA</name>
<proteinExistence type="predicted"/>
<organism evidence="2 3">
    <name type="scientific">Euroglyphus maynei</name>
    <name type="common">Mayne's house dust mite</name>
    <dbReference type="NCBI Taxonomy" id="6958"/>
    <lineage>
        <taxon>Eukaryota</taxon>
        <taxon>Metazoa</taxon>
        <taxon>Ecdysozoa</taxon>
        <taxon>Arthropoda</taxon>
        <taxon>Chelicerata</taxon>
        <taxon>Arachnida</taxon>
        <taxon>Acari</taxon>
        <taxon>Acariformes</taxon>
        <taxon>Sarcoptiformes</taxon>
        <taxon>Astigmata</taxon>
        <taxon>Psoroptidia</taxon>
        <taxon>Analgoidea</taxon>
        <taxon>Pyroglyphidae</taxon>
        <taxon>Pyroglyphinae</taxon>
        <taxon>Euroglyphus</taxon>
    </lineage>
</organism>
<evidence type="ECO:0000259" key="1">
    <source>
        <dbReference type="Pfam" id="PF03920"/>
    </source>
</evidence>
<evidence type="ECO:0000313" key="2">
    <source>
        <dbReference type="EMBL" id="OTF83428.1"/>
    </source>
</evidence>
<dbReference type="Proteomes" id="UP000194236">
    <property type="component" value="Unassembled WGS sequence"/>
</dbReference>
<reference evidence="2 3" key="1">
    <citation type="submission" date="2017-03" db="EMBL/GenBank/DDBJ databases">
        <title>Genome Survey of Euroglyphus maynei.</title>
        <authorList>
            <person name="Arlian L.G."/>
            <person name="Morgan M.S."/>
            <person name="Rider S.D."/>
        </authorList>
    </citation>
    <scope>NUCLEOTIDE SEQUENCE [LARGE SCALE GENOMIC DNA]</scope>
    <source>
        <strain evidence="2">Arlian Lab</strain>
        <tissue evidence="2">Whole body</tissue>
    </source>
</reference>
<feature type="non-terminal residue" evidence="2">
    <location>
        <position position="1"/>
    </location>
</feature>
<comment type="caution">
    <text evidence="2">The sequence shown here is derived from an EMBL/GenBank/DDBJ whole genome shotgun (WGS) entry which is preliminary data.</text>
</comment>
<sequence>GPPPQPGQQFKFTINESCDRIKEEFNFLQTQYHGVLSSSFTCDDDDDDDDIIKNHHHHN</sequence>
<accession>A0A1Y3BTW9</accession>
<keyword evidence="3" id="KW-1185">Reference proteome</keyword>
<protein>
    <recommendedName>
        <fullName evidence="1">Groucho/TLE N-terminal Q-rich domain-containing protein</fullName>
    </recommendedName>
</protein>
<dbReference type="AlphaFoldDB" id="A0A1Y3BTW9"/>
<dbReference type="Pfam" id="PF03920">
    <property type="entry name" value="TLE_N"/>
    <property type="match status" value="1"/>
</dbReference>